<dbReference type="Gene3D" id="3.40.50.1460">
    <property type="match status" value="1"/>
</dbReference>
<comment type="caution">
    <text evidence="1">The sequence shown here is derived from an EMBL/GenBank/DDBJ whole genome shotgun (WGS) entry which is preliminary data.</text>
</comment>
<gene>
    <name evidence="1" type="ORF">EDD18DRAFT_1057813</name>
</gene>
<dbReference type="AlphaFoldDB" id="A0AA39P3C3"/>
<feature type="non-terminal residue" evidence="1">
    <location>
        <position position="1"/>
    </location>
</feature>
<evidence type="ECO:0000313" key="2">
    <source>
        <dbReference type="Proteomes" id="UP001175228"/>
    </source>
</evidence>
<feature type="non-terminal residue" evidence="1">
    <location>
        <position position="157"/>
    </location>
</feature>
<accession>A0AA39P3C3</accession>
<dbReference type="EMBL" id="JAUEPU010000137">
    <property type="protein sequence ID" value="KAK0476228.1"/>
    <property type="molecule type" value="Genomic_DNA"/>
</dbReference>
<keyword evidence="2" id="KW-1185">Reference proteome</keyword>
<proteinExistence type="predicted"/>
<dbReference type="Proteomes" id="UP001175228">
    <property type="component" value="Unassembled WGS sequence"/>
</dbReference>
<protein>
    <submittedName>
        <fullName evidence="1">Uncharacterized protein</fullName>
    </submittedName>
</protein>
<evidence type="ECO:0000313" key="1">
    <source>
        <dbReference type="EMBL" id="KAK0476228.1"/>
    </source>
</evidence>
<organism evidence="1 2">
    <name type="scientific">Armillaria luteobubalina</name>
    <dbReference type="NCBI Taxonomy" id="153913"/>
    <lineage>
        <taxon>Eukaryota</taxon>
        <taxon>Fungi</taxon>
        <taxon>Dikarya</taxon>
        <taxon>Basidiomycota</taxon>
        <taxon>Agaricomycotina</taxon>
        <taxon>Agaricomycetes</taxon>
        <taxon>Agaricomycetidae</taxon>
        <taxon>Agaricales</taxon>
        <taxon>Marasmiineae</taxon>
        <taxon>Physalacriaceae</taxon>
        <taxon>Armillaria</taxon>
    </lineage>
</organism>
<sequence>WAVLIGVDGDSSTHGCVTSALLMKRYLIEELYVPKSNIQCLLSPSKWDHLSDTALRPTCKNIIGTICGLIHNADILKDDIIIIYFAGNSLSVPCRGQYEHDGTPKEYKSRIECLIPIDAKDPSSGIDPSLLISDREISSILTELCRKKGHRITFIVD</sequence>
<name>A0AA39P3C3_9AGAR</name>
<reference evidence="1" key="1">
    <citation type="submission" date="2023-06" db="EMBL/GenBank/DDBJ databases">
        <authorList>
            <consortium name="Lawrence Berkeley National Laboratory"/>
            <person name="Ahrendt S."/>
            <person name="Sahu N."/>
            <person name="Indic B."/>
            <person name="Wong-Bajracharya J."/>
            <person name="Merenyi Z."/>
            <person name="Ke H.-M."/>
            <person name="Monk M."/>
            <person name="Kocsube S."/>
            <person name="Drula E."/>
            <person name="Lipzen A."/>
            <person name="Balint B."/>
            <person name="Henrissat B."/>
            <person name="Andreopoulos B."/>
            <person name="Martin F.M."/>
            <person name="Harder C.B."/>
            <person name="Rigling D."/>
            <person name="Ford K.L."/>
            <person name="Foster G.D."/>
            <person name="Pangilinan J."/>
            <person name="Papanicolaou A."/>
            <person name="Barry K."/>
            <person name="LaButti K."/>
            <person name="Viragh M."/>
            <person name="Koriabine M."/>
            <person name="Yan M."/>
            <person name="Riley R."/>
            <person name="Champramary S."/>
            <person name="Plett K.L."/>
            <person name="Tsai I.J."/>
            <person name="Slot J."/>
            <person name="Sipos G."/>
            <person name="Plett J."/>
            <person name="Nagy L.G."/>
            <person name="Grigoriev I.V."/>
        </authorList>
    </citation>
    <scope>NUCLEOTIDE SEQUENCE</scope>
    <source>
        <strain evidence="1">HWK02</strain>
    </source>
</reference>